<dbReference type="Pfam" id="PF08447">
    <property type="entry name" value="PAS_3"/>
    <property type="match status" value="1"/>
</dbReference>
<evidence type="ECO:0000256" key="10">
    <source>
        <dbReference type="ARBA" id="ARBA00022737"/>
    </source>
</evidence>
<dbReference type="GO" id="GO:0005524">
    <property type="term" value="F:ATP binding"/>
    <property type="evidence" value="ECO:0007669"/>
    <property type="project" value="UniProtKB-KW"/>
</dbReference>
<protein>
    <recommendedName>
        <fullName evidence="3">Blue-light-activated histidine kinase</fullName>
        <ecNumber evidence="2">2.7.13.3</ecNumber>
    </recommendedName>
</protein>
<dbReference type="Gene3D" id="3.30.450.20">
    <property type="entry name" value="PAS domain"/>
    <property type="match status" value="3"/>
</dbReference>
<dbReference type="GO" id="GO:0009881">
    <property type="term" value="F:photoreceptor activity"/>
    <property type="evidence" value="ECO:0007669"/>
    <property type="project" value="UniProtKB-KW"/>
</dbReference>
<organism evidence="20 21">
    <name type="scientific">Methylocapsa palsarum</name>
    <dbReference type="NCBI Taxonomy" id="1612308"/>
    <lineage>
        <taxon>Bacteria</taxon>
        <taxon>Pseudomonadati</taxon>
        <taxon>Pseudomonadota</taxon>
        <taxon>Alphaproteobacteria</taxon>
        <taxon>Hyphomicrobiales</taxon>
        <taxon>Beijerinckiaceae</taxon>
        <taxon>Methylocapsa</taxon>
    </lineage>
</organism>
<sequence length="619" mass="67795">MATEIENRLQGDEALRASEERRKLDAVDAGLALAEINYLDDTGYLSSEAARLFGLGEAAMILPRAAIHATFHPDDRAEVSRRIEASLDPAGPGWFEMDHRVVGPDRKTHWLRVRKQVFFEGEGVERRPSRAMLAAFDVTKEKTASEALRASAELIRNVLDSLPQEVVVLDSAGTVIAVNEPRNRFARENDGVTEALSIGADYLKACRTSAKSGEPYASAALGGLEALLGGARDELMMEYPFDDAGGSRRWFVMHAARLGSGPAGVVLSHTDITPQKTAEEALRTRAAALRRAEALARRDEERLRLFIDHAPAAVAMLDRDMRYVSFSGRWLEAYGLAESILGKSYYDVFPELPERWKHIHRRALSGETLTADEDRFDRADGTTQWLRWEARPWFDAGGLVGGIVVFSEDVTERRRHEEQIQNLMNEVNHRAKNLLTVVQSIARLTIKGTDSAAFADVLEERIAALGASQDLLVKSNWAGVELSELIRSQLSHYAPLLGARIMLDGPPLRLNSSAAQTLGMAIHELGTNAAKYGALSNESGVVRIVWSVFEGGGGPGARLNWTEAGGPLLTPPARRGFGHKVTVNMAKRALEADVALDYAPEGLVWELTAPLANVIAKAL</sequence>
<feature type="domain" description="PAC" evidence="19">
    <location>
        <begin position="370"/>
        <end position="422"/>
    </location>
</feature>
<dbReference type="STRING" id="1612308.SAMN05444581_108189"/>
<dbReference type="GO" id="GO:0004673">
    <property type="term" value="F:protein histidine kinase activity"/>
    <property type="evidence" value="ECO:0007669"/>
    <property type="project" value="UniProtKB-EC"/>
</dbReference>
<evidence type="ECO:0000256" key="4">
    <source>
        <dbReference type="ARBA" id="ARBA00022543"/>
    </source>
</evidence>
<evidence type="ECO:0000259" key="19">
    <source>
        <dbReference type="PROSITE" id="PS50113"/>
    </source>
</evidence>
<dbReference type="InterPro" id="IPR000700">
    <property type="entry name" value="PAS-assoc_C"/>
</dbReference>
<evidence type="ECO:0000256" key="14">
    <source>
        <dbReference type="ARBA" id="ARBA00022991"/>
    </source>
</evidence>
<evidence type="ECO:0000256" key="17">
    <source>
        <dbReference type="SAM" id="Coils"/>
    </source>
</evidence>
<evidence type="ECO:0000313" key="20">
    <source>
        <dbReference type="EMBL" id="SFK48249.1"/>
    </source>
</evidence>
<keyword evidence="16" id="KW-0675">Receptor</keyword>
<dbReference type="PANTHER" id="PTHR41523:SF8">
    <property type="entry name" value="ETHYLENE RESPONSE SENSOR PROTEIN"/>
    <property type="match status" value="1"/>
</dbReference>
<accession>A0A1I3ZXJ1</accession>
<keyword evidence="4" id="KW-0600">Photoreceptor protein</keyword>
<evidence type="ECO:0000256" key="16">
    <source>
        <dbReference type="ARBA" id="ARBA00023170"/>
    </source>
</evidence>
<evidence type="ECO:0000313" key="21">
    <source>
        <dbReference type="Proteomes" id="UP000198755"/>
    </source>
</evidence>
<dbReference type="SMART" id="SM00091">
    <property type="entry name" value="PAS"/>
    <property type="match status" value="2"/>
</dbReference>
<keyword evidence="7" id="KW-0285">Flavoprotein</keyword>
<dbReference type="InterPro" id="IPR035965">
    <property type="entry name" value="PAS-like_dom_sf"/>
</dbReference>
<keyword evidence="17" id="KW-0175">Coiled coil</keyword>
<gene>
    <name evidence="20" type="ORF">SAMN05444581_108189</name>
</gene>
<dbReference type="Pfam" id="PF07536">
    <property type="entry name" value="HWE_HK"/>
    <property type="match status" value="1"/>
</dbReference>
<dbReference type="EMBL" id="FOSN01000008">
    <property type="protein sequence ID" value="SFK48249.1"/>
    <property type="molecule type" value="Genomic_DNA"/>
</dbReference>
<evidence type="ECO:0000256" key="7">
    <source>
        <dbReference type="ARBA" id="ARBA00022630"/>
    </source>
</evidence>
<dbReference type="SUPFAM" id="SSF55785">
    <property type="entry name" value="PYP-like sensor domain (PAS domain)"/>
    <property type="match status" value="3"/>
</dbReference>
<evidence type="ECO:0000256" key="12">
    <source>
        <dbReference type="ARBA" id="ARBA00022777"/>
    </source>
</evidence>
<dbReference type="SMART" id="SM00911">
    <property type="entry name" value="HWE_HK"/>
    <property type="match status" value="1"/>
</dbReference>
<keyword evidence="21" id="KW-1185">Reference proteome</keyword>
<evidence type="ECO:0000256" key="15">
    <source>
        <dbReference type="ARBA" id="ARBA00023026"/>
    </source>
</evidence>
<dbReference type="AlphaFoldDB" id="A0A1I3ZXJ1"/>
<keyword evidence="6" id="KW-0716">Sensory transduction</keyword>
<dbReference type="Proteomes" id="UP000198755">
    <property type="component" value="Unassembled WGS sequence"/>
</dbReference>
<dbReference type="InterPro" id="IPR013655">
    <property type="entry name" value="PAS_fold_3"/>
</dbReference>
<dbReference type="CDD" id="cd00130">
    <property type="entry name" value="PAS"/>
    <property type="match status" value="2"/>
</dbReference>
<dbReference type="RefSeq" id="WP_091682197.1">
    <property type="nucleotide sequence ID" value="NZ_FOSN01000008.1"/>
</dbReference>
<evidence type="ECO:0000256" key="6">
    <source>
        <dbReference type="ARBA" id="ARBA00022606"/>
    </source>
</evidence>
<reference evidence="20 21" key="1">
    <citation type="submission" date="2016-10" db="EMBL/GenBank/DDBJ databases">
        <authorList>
            <person name="de Groot N.N."/>
        </authorList>
    </citation>
    <scope>NUCLEOTIDE SEQUENCE [LARGE SCALE GENOMIC DNA]</scope>
    <source>
        <strain evidence="20 21">NE2</strain>
    </source>
</reference>
<dbReference type="OrthoDB" id="7185134at2"/>
<evidence type="ECO:0000256" key="9">
    <source>
        <dbReference type="ARBA" id="ARBA00022679"/>
    </source>
</evidence>
<dbReference type="InterPro" id="IPR013656">
    <property type="entry name" value="PAS_4"/>
</dbReference>
<evidence type="ECO:0000256" key="8">
    <source>
        <dbReference type="ARBA" id="ARBA00022643"/>
    </source>
</evidence>
<dbReference type="Pfam" id="PF08448">
    <property type="entry name" value="PAS_4"/>
    <property type="match status" value="1"/>
</dbReference>
<keyword evidence="11" id="KW-0547">Nucleotide-binding</keyword>
<dbReference type="EC" id="2.7.13.3" evidence="2"/>
<dbReference type="PANTHER" id="PTHR41523">
    <property type="entry name" value="TWO-COMPONENT SYSTEM SENSOR PROTEIN"/>
    <property type="match status" value="1"/>
</dbReference>
<dbReference type="InterPro" id="IPR001610">
    <property type="entry name" value="PAC"/>
</dbReference>
<keyword evidence="15" id="KW-0843">Virulence</keyword>
<keyword evidence="13" id="KW-0067">ATP-binding</keyword>
<keyword evidence="5" id="KW-0597">Phosphoprotein</keyword>
<feature type="domain" description="PAS" evidence="18">
    <location>
        <begin position="44"/>
        <end position="90"/>
    </location>
</feature>
<keyword evidence="8" id="KW-0288">FMN</keyword>
<dbReference type="PROSITE" id="PS50113">
    <property type="entry name" value="PAC"/>
    <property type="match status" value="1"/>
</dbReference>
<evidence type="ECO:0000256" key="13">
    <source>
        <dbReference type="ARBA" id="ARBA00022840"/>
    </source>
</evidence>
<keyword evidence="12" id="KW-0418">Kinase</keyword>
<dbReference type="SMART" id="SM00086">
    <property type="entry name" value="PAC"/>
    <property type="match status" value="2"/>
</dbReference>
<keyword evidence="10" id="KW-0677">Repeat</keyword>
<evidence type="ECO:0000259" key="18">
    <source>
        <dbReference type="PROSITE" id="PS50112"/>
    </source>
</evidence>
<keyword evidence="9" id="KW-0808">Transferase</keyword>
<dbReference type="InterPro" id="IPR011102">
    <property type="entry name" value="Sig_transdc_His_kinase_HWE"/>
</dbReference>
<keyword evidence="14" id="KW-0157">Chromophore</keyword>
<evidence type="ECO:0000256" key="5">
    <source>
        <dbReference type="ARBA" id="ARBA00022553"/>
    </source>
</evidence>
<evidence type="ECO:0000256" key="2">
    <source>
        <dbReference type="ARBA" id="ARBA00012438"/>
    </source>
</evidence>
<dbReference type="PROSITE" id="PS50112">
    <property type="entry name" value="PAS"/>
    <property type="match status" value="1"/>
</dbReference>
<evidence type="ECO:0000256" key="1">
    <source>
        <dbReference type="ARBA" id="ARBA00000085"/>
    </source>
</evidence>
<proteinExistence type="predicted"/>
<name>A0A1I3ZXJ1_9HYPH</name>
<feature type="coiled-coil region" evidence="17">
    <location>
        <begin position="406"/>
        <end position="433"/>
    </location>
</feature>
<comment type="catalytic activity">
    <reaction evidence="1">
        <text>ATP + protein L-histidine = ADP + protein N-phospho-L-histidine.</text>
        <dbReference type="EC" id="2.7.13.3"/>
    </reaction>
</comment>
<dbReference type="NCBIfam" id="TIGR00229">
    <property type="entry name" value="sensory_box"/>
    <property type="match status" value="1"/>
</dbReference>
<evidence type="ECO:0000256" key="3">
    <source>
        <dbReference type="ARBA" id="ARBA00021740"/>
    </source>
</evidence>
<evidence type="ECO:0000256" key="11">
    <source>
        <dbReference type="ARBA" id="ARBA00022741"/>
    </source>
</evidence>
<dbReference type="InterPro" id="IPR000014">
    <property type="entry name" value="PAS"/>
</dbReference>